<dbReference type="InterPro" id="IPR023228">
    <property type="entry name" value="SAM_OH_AdoTrfase_N_sf"/>
</dbReference>
<dbReference type="AlphaFoldDB" id="A0A3B1D1S6"/>
<dbReference type="Pfam" id="PF20257">
    <property type="entry name" value="SAM_HAT_C"/>
    <property type="match status" value="1"/>
</dbReference>
<evidence type="ECO:0000259" key="3">
    <source>
        <dbReference type="Pfam" id="PF01887"/>
    </source>
</evidence>
<feature type="domain" description="S-adenosyl-l-methionine hydroxide adenosyltransferase C-terminal" evidence="4">
    <location>
        <begin position="135"/>
        <end position="219"/>
    </location>
</feature>
<reference evidence="5" key="1">
    <citation type="submission" date="2018-06" db="EMBL/GenBank/DDBJ databases">
        <authorList>
            <person name="Zhirakovskaya E."/>
        </authorList>
    </citation>
    <scope>NUCLEOTIDE SEQUENCE</scope>
</reference>
<dbReference type="SUPFAM" id="SSF102522">
    <property type="entry name" value="Bacterial fluorinating enzyme, N-terminal domain"/>
    <property type="match status" value="1"/>
</dbReference>
<dbReference type="PIRSF" id="PIRSF006779">
    <property type="entry name" value="UCP006779"/>
    <property type="match status" value="1"/>
</dbReference>
<dbReference type="PANTHER" id="PTHR35092">
    <property type="entry name" value="CHLORINASE MJ1651"/>
    <property type="match status" value="1"/>
</dbReference>
<dbReference type="SUPFAM" id="SSF101852">
    <property type="entry name" value="Bacterial fluorinating enzyme, C-terminal domain"/>
    <property type="match status" value="1"/>
</dbReference>
<proteinExistence type="inferred from homology"/>
<sequence>MSPHNIREGAVLTGLSYQYFPVRTIHLVVVDPGVGSSRRPVIVTTQNHYFVGPDNGLFSMIYRKEKDSFCVTHITSEHYFLKKDSSTFHGRDIFAPVAAWLSKGIPVSHFGEEIDDFMNIHMPEPGMPSRNTVEGEVIYIDHFGNAITNISSDLLRDSLNGGEKLRIVLKGNVVSFKRCYSEVEDKELYCLINSSGLLEFFICRGNAAESFGIRIGDIVGIIKS</sequence>
<comment type="similarity">
    <text evidence="2">Belongs to the SAM hydrolase / SAM-dependent halogenase family.</text>
</comment>
<evidence type="ECO:0000259" key="4">
    <source>
        <dbReference type="Pfam" id="PF20257"/>
    </source>
</evidence>
<accession>A0A3B1D1S6</accession>
<evidence type="ECO:0000256" key="1">
    <source>
        <dbReference type="ARBA" id="ARBA00022691"/>
    </source>
</evidence>
<dbReference type="EMBL" id="UOGH01000102">
    <property type="protein sequence ID" value="VAX28940.1"/>
    <property type="molecule type" value="Genomic_DNA"/>
</dbReference>
<dbReference type="Gene3D" id="2.40.30.90">
    <property type="entry name" value="Bacterial fluorinating enzyme like"/>
    <property type="match status" value="1"/>
</dbReference>
<dbReference type="PANTHER" id="PTHR35092:SF1">
    <property type="entry name" value="CHLORINASE MJ1651"/>
    <property type="match status" value="1"/>
</dbReference>
<organism evidence="5">
    <name type="scientific">hydrothermal vent metagenome</name>
    <dbReference type="NCBI Taxonomy" id="652676"/>
    <lineage>
        <taxon>unclassified sequences</taxon>
        <taxon>metagenomes</taxon>
        <taxon>ecological metagenomes</taxon>
    </lineage>
</organism>
<dbReference type="InterPro" id="IPR023227">
    <property type="entry name" value="SAM_OH_AdoTrfase_C_sf"/>
</dbReference>
<gene>
    <name evidence="5" type="ORF">MNBD_NITROSPIRAE02-501</name>
</gene>
<dbReference type="InterPro" id="IPR046469">
    <property type="entry name" value="SAM_HAT_N"/>
</dbReference>
<dbReference type="InterPro" id="IPR002747">
    <property type="entry name" value="SAM_OH_AdoTrfase"/>
</dbReference>
<dbReference type="Pfam" id="PF01887">
    <property type="entry name" value="SAM_HAT_N"/>
    <property type="match status" value="1"/>
</dbReference>
<dbReference type="Gene3D" id="3.40.50.10790">
    <property type="entry name" value="S-adenosyl-l-methionine hydroxide adenosyltransferase, N-terminal"/>
    <property type="match status" value="1"/>
</dbReference>
<keyword evidence="1" id="KW-0949">S-adenosyl-L-methionine</keyword>
<evidence type="ECO:0000256" key="2">
    <source>
        <dbReference type="ARBA" id="ARBA00024035"/>
    </source>
</evidence>
<protein>
    <submittedName>
        <fullName evidence="5">Uncharacterized protein</fullName>
    </submittedName>
</protein>
<name>A0A3B1D1S6_9ZZZZ</name>
<evidence type="ECO:0000313" key="5">
    <source>
        <dbReference type="EMBL" id="VAX28940.1"/>
    </source>
</evidence>
<feature type="domain" description="S-adenosyl-l-methionine hydroxide adenosyltransferase N-terminal" evidence="3">
    <location>
        <begin position="2"/>
        <end position="111"/>
    </location>
</feature>
<dbReference type="InterPro" id="IPR046470">
    <property type="entry name" value="SAM_HAT_C"/>
</dbReference>